<accession>A0A840A8N9</accession>
<evidence type="ECO:0000313" key="1">
    <source>
        <dbReference type="EMBL" id="MBB3898418.1"/>
    </source>
</evidence>
<protein>
    <submittedName>
        <fullName evidence="1">Uncharacterized protein</fullName>
    </submittedName>
</protein>
<sequence length="304" mass="33742">MPVPDPTPLRDVVEAIIRGSHLALLKRDVDPTWLTKFSQELEKRLRDRSLTDVSSDFIRMIANTEEAQKKQLTSGIGKPTEYVMTPAMEARPVALSCIGLGCEPSVAGMLRRSGLRRWANPFDWMTIPPEAVRDCLVDDFNLLLSPDEHEHIPASVRPPGATGHLCRHTRFSELYGSTIFHVKDPTTKEGYAALQRGVIRMREALRGLHGKLLLQVTEEFENTRDVFAETAEFLDRSARGVTMVTIALVEGPPEGPFPEMELAESFGPHRLLRCRPLAGAQGIAFLDPLDEVVMLRGALGSIAL</sequence>
<dbReference type="EMBL" id="JACIDJ010000002">
    <property type="protein sequence ID" value="MBB3898418.1"/>
    <property type="molecule type" value="Genomic_DNA"/>
</dbReference>
<name>A0A840A8N9_9PROT</name>
<dbReference type="RefSeq" id="WP_184383479.1">
    <property type="nucleotide sequence ID" value="NZ_JACIDJ010000002.1"/>
</dbReference>
<evidence type="ECO:0000313" key="2">
    <source>
        <dbReference type="Proteomes" id="UP000553193"/>
    </source>
</evidence>
<proteinExistence type="predicted"/>
<gene>
    <name evidence="1" type="ORF">GGQ83_001855</name>
</gene>
<comment type="caution">
    <text evidence="1">The sequence shown here is derived from an EMBL/GenBank/DDBJ whole genome shotgun (WGS) entry which is preliminary data.</text>
</comment>
<dbReference type="AlphaFoldDB" id="A0A840A8N9"/>
<organism evidence="1 2">
    <name type="scientific">Roseococcus suduntuyensis</name>
    <dbReference type="NCBI Taxonomy" id="455361"/>
    <lineage>
        <taxon>Bacteria</taxon>
        <taxon>Pseudomonadati</taxon>
        <taxon>Pseudomonadota</taxon>
        <taxon>Alphaproteobacteria</taxon>
        <taxon>Acetobacterales</taxon>
        <taxon>Roseomonadaceae</taxon>
        <taxon>Roseococcus</taxon>
    </lineage>
</organism>
<reference evidence="1 2" key="1">
    <citation type="submission" date="2020-08" db="EMBL/GenBank/DDBJ databases">
        <title>Genomic Encyclopedia of Type Strains, Phase IV (KMG-IV): sequencing the most valuable type-strain genomes for metagenomic binning, comparative biology and taxonomic classification.</title>
        <authorList>
            <person name="Goeker M."/>
        </authorList>
    </citation>
    <scope>NUCLEOTIDE SEQUENCE [LARGE SCALE GENOMIC DNA]</scope>
    <source>
        <strain evidence="1 2">DSM 19979</strain>
    </source>
</reference>
<keyword evidence="2" id="KW-1185">Reference proteome</keyword>
<dbReference type="Proteomes" id="UP000553193">
    <property type="component" value="Unassembled WGS sequence"/>
</dbReference>